<dbReference type="EMBL" id="JAVREQ010000036">
    <property type="protein sequence ID" value="MDT0382404.1"/>
    <property type="molecule type" value="Genomic_DNA"/>
</dbReference>
<evidence type="ECO:0000313" key="2">
    <source>
        <dbReference type="Proteomes" id="UP001183414"/>
    </source>
</evidence>
<protein>
    <submittedName>
        <fullName evidence="1">Uncharacterized protein</fullName>
    </submittedName>
</protein>
<keyword evidence="2" id="KW-1185">Reference proteome</keyword>
<accession>A0ABU2NZK2</accession>
<evidence type="ECO:0000313" key="1">
    <source>
        <dbReference type="EMBL" id="MDT0382404.1"/>
    </source>
</evidence>
<reference evidence="2" key="1">
    <citation type="submission" date="2023-07" db="EMBL/GenBank/DDBJ databases">
        <title>30 novel species of actinomycetes from the DSMZ collection.</title>
        <authorList>
            <person name="Nouioui I."/>
        </authorList>
    </citation>
    <scope>NUCLEOTIDE SEQUENCE [LARGE SCALE GENOMIC DNA]</scope>
    <source>
        <strain evidence="2">DSM 42041</strain>
    </source>
</reference>
<name>A0ABU2NZK2_9ACTN</name>
<organism evidence="1 2">
    <name type="scientific">Streptomyces hazeniae</name>
    <dbReference type="NCBI Taxonomy" id="3075538"/>
    <lineage>
        <taxon>Bacteria</taxon>
        <taxon>Bacillati</taxon>
        <taxon>Actinomycetota</taxon>
        <taxon>Actinomycetes</taxon>
        <taxon>Kitasatosporales</taxon>
        <taxon>Streptomycetaceae</taxon>
        <taxon>Streptomyces</taxon>
    </lineage>
</organism>
<dbReference type="Proteomes" id="UP001183414">
    <property type="component" value="Unassembled WGS sequence"/>
</dbReference>
<sequence>MSPRPSRRLDDRLNRAEATALHDRWELTLDDGTTASLPHLGPIKATSEALAIIRARDDGETPPEPSAKLRTVARGDLTAVSSVLEGAAIQFARNACGLDDEEPAHG</sequence>
<comment type="caution">
    <text evidence="1">The sequence shown here is derived from an EMBL/GenBank/DDBJ whole genome shotgun (WGS) entry which is preliminary data.</text>
</comment>
<gene>
    <name evidence="1" type="ORF">RM572_26955</name>
</gene>
<proteinExistence type="predicted"/>
<dbReference type="RefSeq" id="WP_311675996.1">
    <property type="nucleotide sequence ID" value="NZ_JAVREQ010000036.1"/>
</dbReference>